<proteinExistence type="predicted"/>
<evidence type="ECO:0000256" key="1">
    <source>
        <dbReference type="SAM" id="MobiDB-lite"/>
    </source>
</evidence>
<comment type="caution">
    <text evidence="2">The sequence shown here is derived from an EMBL/GenBank/DDBJ whole genome shotgun (WGS) entry which is preliminary data.</text>
</comment>
<organism evidence="2 3">
    <name type="scientific">Arxiozyma heterogenica</name>
    <dbReference type="NCBI Taxonomy" id="278026"/>
    <lineage>
        <taxon>Eukaryota</taxon>
        <taxon>Fungi</taxon>
        <taxon>Dikarya</taxon>
        <taxon>Ascomycota</taxon>
        <taxon>Saccharomycotina</taxon>
        <taxon>Saccharomycetes</taxon>
        <taxon>Saccharomycetales</taxon>
        <taxon>Saccharomycetaceae</taxon>
        <taxon>Arxiozyma</taxon>
    </lineage>
</organism>
<dbReference type="EMBL" id="JAWIZZ010000047">
    <property type="protein sequence ID" value="KAK5779276.1"/>
    <property type="molecule type" value="Genomic_DNA"/>
</dbReference>
<gene>
    <name evidence="2" type="ORF">RI543_003166</name>
</gene>
<dbReference type="AlphaFoldDB" id="A0AAN8A7W4"/>
<sequence length="471" mass="56281">MSYHFDVETFLKLPTDIRKYVYYHLDGSLISLKPHALQEVEFLSKRQKRRRKVLYNFMYPVFKPYLKNFIYDSDFIYKWLELALWFRYDSIVLDCLRLNQLYEGTLLGPIDIITLDGHLQFAFFDKEQSFLQVWYSKRDYQNMVMNRYFAYDKYKPDTDCNFIRLNLEVLPESMITATLTNLLKKQYFLFINHIEFAEEKINYLQNLYRDDDDEDDDDEDNKIVQNNSSKRRKRKLLNNNTNNFNNKRGKFSVSSHIQMVVNNIKSMRNIQVISCHGNDLFKHLIDGNAFSNRNLKSIPSVVKKKIPTLQLYQISNITRSNIVDVSMWESLKTIVLSNVNKVDLNMLILPQSCVSLTINHVKVCKWWDFESRINRLCSERFKTIEIKKKVDIERDPRIMKLELIDEDSMDPELIFNCQKLFWKNLPEITEIIFSNVSIFASDHMIILPRTLYLNERIRFYNCGGINEMLLM</sequence>
<evidence type="ECO:0000313" key="2">
    <source>
        <dbReference type="EMBL" id="KAK5779276.1"/>
    </source>
</evidence>
<protein>
    <submittedName>
        <fullName evidence="2">Uncharacterized protein</fullName>
    </submittedName>
</protein>
<dbReference type="Proteomes" id="UP001306508">
    <property type="component" value="Unassembled WGS sequence"/>
</dbReference>
<feature type="region of interest" description="Disordered" evidence="1">
    <location>
        <begin position="211"/>
        <end position="231"/>
    </location>
</feature>
<evidence type="ECO:0000313" key="3">
    <source>
        <dbReference type="Proteomes" id="UP001306508"/>
    </source>
</evidence>
<feature type="compositionally biased region" description="Acidic residues" evidence="1">
    <location>
        <begin position="211"/>
        <end position="220"/>
    </location>
</feature>
<keyword evidence="3" id="KW-1185">Reference proteome</keyword>
<accession>A0AAN8A7W4</accession>
<reference evidence="3" key="1">
    <citation type="submission" date="2023-07" db="EMBL/GenBank/DDBJ databases">
        <title>A draft genome of Kazachstania heterogenica Y-27499.</title>
        <authorList>
            <person name="Donic C."/>
            <person name="Kralova J.S."/>
            <person name="Fidel L."/>
            <person name="Ben-Dor S."/>
            <person name="Jung S."/>
        </authorList>
    </citation>
    <scope>NUCLEOTIDE SEQUENCE [LARGE SCALE GENOMIC DNA]</scope>
    <source>
        <strain evidence="3">Y27499</strain>
    </source>
</reference>
<name>A0AAN8A7W4_9SACH</name>